<keyword evidence="2" id="KW-1185">Reference proteome</keyword>
<name>A0ABS6XDI0_9BACT</name>
<reference evidence="1 2" key="1">
    <citation type="submission" date="2021-07" db="EMBL/GenBank/DDBJ databases">
        <authorList>
            <person name="Kim M.K."/>
        </authorList>
    </citation>
    <scope>NUCLEOTIDE SEQUENCE [LARGE SCALE GENOMIC DNA]</scope>
    <source>
        <strain evidence="1 2">HLY7-15</strain>
    </source>
</reference>
<evidence type="ECO:0000313" key="2">
    <source>
        <dbReference type="Proteomes" id="UP000774935"/>
    </source>
</evidence>
<dbReference type="EMBL" id="JAHWXQ010000003">
    <property type="protein sequence ID" value="MBW3366045.1"/>
    <property type="molecule type" value="Genomic_DNA"/>
</dbReference>
<organism evidence="1 2">
    <name type="scientific">Pontibacter populi</name>
    <dbReference type="NCBI Taxonomy" id="890055"/>
    <lineage>
        <taxon>Bacteria</taxon>
        <taxon>Pseudomonadati</taxon>
        <taxon>Bacteroidota</taxon>
        <taxon>Cytophagia</taxon>
        <taxon>Cytophagales</taxon>
        <taxon>Hymenobacteraceae</taxon>
        <taxon>Pontibacter</taxon>
    </lineage>
</organism>
<proteinExistence type="predicted"/>
<sequence>MQNKEELTTLTKVLTNVRKEGYKTDFTVGDDGLMHTMDSTLKFGPDQLKIVNFYRFEGESNPDDMAILYVLETNTGEKGTISDAYGPYSDSQVEAFMRQVPDMGKNLDSRS</sequence>
<dbReference type="RefSeq" id="WP_199110542.1">
    <property type="nucleotide sequence ID" value="NZ_JAHWXQ010000003.1"/>
</dbReference>
<dbReference type="Proteomes" id="UP000774935">
    <property type="component" value="Unassembled WGS sequence"/>
</dbReference>
<gene>
    <name evidence="1" type="ORF">KYK27_13365</name>
</gene>
<evidence type="ECO:0000313" key="1">
    <source>
        <dbReference type="EMBL" id="MBW3366045.1"/>
    </source>
</evidence>
<accession>A0ABS6XDI0</accession>
<comment type="caution">
    <text evidence="1">The sequence shown here is derived from an EMBL/GenBank/DDBJ whole genome shotgun (WGS) entry which is preliminary data.</text>
</comment>
<evidence type="ECO:0008006" key="3">
    <source>
        <dbReference type="Google" id="ProtNLM"/>
    </source>
</evidence>
<protein>
    <recommendedName>
        <fullName evidence="3">Phosphoribosylpyrophosphate synthetase</fullName>
    </recommendedName>
</protein>